<evidence type="ECO:0000256" key="14">
    <source>
        <dbReference type="ARBA" id="ARBA00023242"/>
    </source>
</evidence>
<evidence type="ECO:0000256" key="4">
    <source>
        <dbReference type="ARBA" id="ARBA00012513"/>
    </source>
</evidence>
<comment type="catalytic activity">
    <reaction evidence="20">
        <text>L-threonyl-[protein] + ATP = O-phospho-L-threonyl-[protein] + ADP + H(+)</text>
        <dbReference type="Rhea" id="RHEA:46608"/>
        <dbReference type="Rhea" id="RHEA-COMP:11060"/>
        <dbReference type="Rhea" id="RHEA-COMP:11605"/>
        <dbReference type="ChEBI" id="CHEBI:15378"/>
        <dbReference type="ChEBI" id="CHEBI:30013"/>
        <dbReference type="ChEBI" id="CHEBI:30616"/>
        <dbReference type="ChEBI" id="CHEBI:61977"/>
        <dbReference type="ChEBI" id="CHEBI:456216"/>
        <dbReference type="EC" id="2.7.11.1"/>
    </reaction>
</comment>
<dbReference type="Pfam" id="PF25385">
    <property type="entry name" value="HEAT_MEC1_N"/>
    <property type="match status" value="1"/>
</dbReference>
<dbReference type="Pfam" id="PF08064">
    <property type="entry name" value="UME"/>
    <property type="match status" value="1"/>
</dbReference>
<dbReference type="GO" id="GO:0005524">
    <property type="term" value="F:ATP binding"/>
    <property type="evidence" value="ECO:0007669"/>
    <property type="project" value="UniProtKB-KW"/>
</dbReference>
<dbReference type="PROSITE" id="PS51189">
    <property type="entry name" value="FAT"/>
    <property type="match status" value="1"/>
</dbReference>
<comment type="function">
    <text evidence="16">Serine/threonine protein kinase which activates checkpoint signaling upon genotoxic stresses such as ionizing radiation (IR), ultraviolet light (UV), or DNA replication stalling, thereby acting as a DNA damage sensor. Recognizes the substrate consensus sequence [ST]-Q. Phosphorylates histone H2A to form H2AS128ph (gamma-H2A) at sites of DNA damage, involved in the regulation of DNA damage response mechanism. Required for the control of telomere length and genome stability.</text>
</comment>
<evidence type="ECO:0000256" key="15">
    <source>
        <dbReference type="ARBA" id="ARBA00023254"/>
    </source>
</evidence>
<evidence type="ECO:0000256" key="22">
    <source>
        <dbReference type="SAM" id="MobiDB-lite"/>
    </source>
</evidence>
<evidence type="ECO:0000313" key="27">
    <source>
        <dbReference type="Proteomes" id="UP000326565"/>
    </source>
</evidence>
<evidence type="ECO:0000256" key="12">
    <source>
        <dbReference type="ARBA" id="ARBA00022853"/>
    </source>
</evidence>
<dbReference type="SUPFAM" id="SSF48452">
    <property type="entry name" value="TPR-like"/>
    <property type="match status" value="1"/>
</dbReference>
<name>A0A5N5WLF0_9EURO</name>
<dbReference type="Pfam" id="PF23593">
    <property type="entry name" value="HEAT_ATR"/>
    <property type="match status" value="1"/>
</dbReference>
<dbReference type="InterPro" id="IPR011009">
    <property type="entry name" value="Kinase-like_dom_sf"/>
</dbReference>
<keyword evidence="7" id="KW-0808">Transferase</keyword>
<evidence type="ECO:0000256" key="16">
    <source>
        <dbReference type="ARBA" id="ARBA00025079"/>
    </source>
</evidence>
<evidence type="ECO:0000256" key="6">
    <source>
        <dbReference type="ARBA" id="ARBA00022527"/>
    </source>
</evidence>
<dbReference type="GO" id="GO:0000723">
    <property type="term" value="P:telomere maintenance"/>
    <property type="evidence" value="ECO:0007669"/>
    <property type="project" value="TreeGrafter"/>
</dbReference>
<evidence type="ECO:0000256" key="13">
    <source>
        <dbReference type="ARBA" id="ARBA00023204"/>
    </source>
</evidence>
<dbReference type="Pfam" id="PF25030">
    <property type="entry name" value="M-HEAT_ATR"/>
    <property type="match status" value="1"/>
</dbReference>
<evidence type="ECO:0000259" key="23">
    <source>
        <dbReference type="PROSITE" id="PS50290"/>
    </source>
</evidence>
<keyword evidence="27" id="KW-1185">Reference proteome</keyword>
<dbReference type="GO" id="GO:0005694">
    <property type="term" value="C:chromosome"/>
    <property type="evidence" value="ECO:0007669"/>
    <property type="project" value="TreeGrafter"/>
</dbReference>
<dbReference type="Gene3D" id="3.30.1010.10">
    <property type="entry name" value="Phosphatidylinositol 3-kinase Catalytic Subunit, Chain A, domain 4"/>
    <property type="match status" value="1"/>
</dbReference>
<keyword evidence="9" id="KW-0227">DNA damage</keyword>
<dbReference type="EC" id="2.7.11.1" evidence="4"/>
<dbReference type="InterPro" id="IPR018936">
    <property type="entry name" value="PI3/4_kinase_CS"/>
</dbReference>
<keyword evidence="6" id="KW-0723">Serine/threonine-protein kinase</keyword>
<dbReference type="PROSITE" id="PS51190">
    <property type="entry name" value="FATC"/>
    <property type="match status" value="1"/>
</dbReference>
<dbReference type="InterPro" id="IPR057564">
    <property type="entry name" value="HEAT_ATR"/>
</dbReference>
<dbReference type="Gene3D" id="1.25.10.10">
    <property type="entry name" value="Leucine-rich Repeat Variant"/>
    <property type="match status" value="1"/>
</dbReference>
<dbReference type="EMBL" id="ML732348">
    <property type="protein sequence ID" value="KAB8069283.1"/>
    <property type="molecule type" value="Genomic_DNA"/>
</dbReference>
<evidence type="ECO:0000256" key="2">
    <source>
        <dbReference type="ARBA" id="ARBA00010769"/>
    </source>
</evidence>
<dbReference type="SMART" id="SM01343">
    <property type="entry name" value="FATC"/>
    <property type="match status" value="1"/>
</dbReference>
<evidence type="ECO:0000256" key="7">
    <source>
        <dbReference type="ARBA" id="ARBA00022679"/>
    </source>
</evidence>
<dbReference type="InterPro" id="IPR003151">
    <property type="entry name" value="PIK-rel_kinase_FAT"/>
</dbReference>
<keyword evidence="13" id="KW-0234">DNA repair</keyword>
<evidence type="ECO:0000259" key="24">
    <source>
        <dbReference type="PROSITE" id="PS51189"/>
    </source>
</evidence>
<dbReference type="PANTHER" id="PTHR11139">
    <property type="entry name" value="ATAXIA TELANGIECTASIA MUTATED ATM -RELATED"/>
    <property type="match status" value="1"/>
</dbReference>
<keyword evidence="12" id="KW-0156">Chromatin regulator</keyword>
<dbReference type="GO" id="GO:0004674">
    <property type="term" value="F:protein serine/threonine kinase activity"/>
    <property type="evidence" value="ECO:0007669"/>
    <property type="project" value="UniProtKB-KW"/>
</dbReference>
<dbReference type="SMART" id="SM00146">
    <property type="entry name" value="PI3Kc"/>
    <property type="match status" value="1"/>
</dbReference>
<comment type="catalytic activity">
    <reaction evidence="21">
        <text>L-seryl-[protein] + ATP = O-phospho-L-seryl-[protein] + ADP + H(+)</text>
        <dbReference type="Rhea" id="RHEA:17989"/>
        <dbReference type="Rhea" id="RHEA-COMP:9863"/>
        <dbReference type="Rhea" id="RHEA-COMP:11604"/>
        <dbReference type="ChEBI" id="CHEBI:15378"/>
        <dbReference type="ChEBI" id="CHEBI:29999"/>
        <dbReference type="ChEBI" id="CHEBI:30616"/>
        <dbReference type="ChEBI" id="CHEBI:83421"/>
        <dbReference type="ChEBI" id="CHEBI:456216"/>
        <dbReference type="EC" id="2.7.11.1"/>
    </reaction>
</comment>
<dbReference type="OrthoDB" id="381190at2759"/>
<protein>
    <recommendedName>
        <fullName evidence="5">Serine/threonine-protein kinase MEC1</fullName>
        <ecNumber evidence="4">2.7.11.1</ecNumber>
    </recommendedName>
    <alternativeName>
        <fullName evidence="19">ATR homolog</fullName>
    </alternativeName>
    <alternativeName>
        <fullName evidence="18">DNA-damage checkpoint kinase MEC1</fullName>
    </alternativeName>
    <alternativeName>
        <fullName evidence="17">Mitosis entry checkpoint protein 1</fullName>
    </alternativeName>
</protein>
<organism evidence="26 27">
    <name type="scientific">Aspergillus leporis</name>
    <dbReference type="NCBI Taxonomy" id="41062"/>
    <lineage>
        <taxon>Eukaryota</taxon>
        <taxon>Fungi</taxon>
        <taxon>Dikarya</taxon>
        <taxon>Ascomycota</taxon>
        <taxon>Pezizomycotina</taxon>
        <taxon>Eurotiomycetes</taxon>
        <taxon>Eurotiomycetidae</taxon>
        <taxon>Eurotiales</taxon>
        <taxon>Aspergillaceae</taxon>
        <taxon>Aspergillus</taxon>
        <taxon>Aspergillus subgen. Circumdati</taxon>
    </lineage>
</organism>
<keyword evidence="11" id="KW-0067">ATP-binding</keyword>
<dbReference type="PANTHER" id="PTHR11139:SF125">
    <property type="entry name" value="SERINE_THREONINE-PROTEIN KINASE MEC1"/>
    <property type="match status" value="1"/>
</dbReference>
<dbReference type="SMART" id="SM00802">
    <property type="entry name" value="UME"/>
    <property type="match status" value="1"/>
</dbReference>
<comment type="similarity">
    <text evidence="2">Belongs to the PI3/PI4-kinase family. ATM subfamily.</text>
</comment>
<dbReference type="InterPro" id="IPR014009">
    <property type="entry name" value="PIK_FAT"/>
</dbReference>
<dbReference type="InterPro" id="IPR036940">
    <property type="entry name" value="PI3/4_kinase_cat_sf"/>
</dbReference>
<dbReference type="GO" id="GO:0000077">
    <property type="term" value="P:DNA damage checkpoint signaling"/>
    <property type="evidence" value="ECO:0007669"/>
    <property type="project" value="TreeGrafter"/>
</dbReference>
<evidence type="ECO:0000256" key="8">
    <source>
        <dbReference type="ARBA" id="ARBA00022741"/>
    </source>
</evidence>
<feature type="domain" description="PI3K/PI4K catalytic" evidence="23">
    <location>
        <begin position="2138"/>
        <end position="2461"/>
    </location>
</feature>
<evidence type="ECO:0000256" key="9">
    <source>
        <dbReference type="ARBA" id="ARBA00022763"/>
    </source>
</evidence>
<evidence type="ECO:0000256" key="3">
    <source>
        <dbReference type="ARBA" id="ARBA00011370"/>
    </source>
</evidence>
<evidence type="ECO:0000313" key="26">
    <source>
        <dbReference type="EMBL" id="KAB8069283.1"/>
    </source>
</evidence>
<dbReference type="Pfam" id="PF00454">
    <property type="entry name" value="PI3_PI4_kinase"/>
    <property type="match status" value="1"/>
</dbReference>
<evidence type="ECO:0000256" key="10">
    <source>
        <dbReference type="ARBA" id="ARBA00022777"/>
    </source>
</evidence>
<feature type="domain" description="FATC" evidence="25">
    <location>
        <begin position="2441"/>
        <end position="2473"/>
    </location>
</feature>
<dbReference type="InterPro" id="IPR011989">
    <property type="entry name" value="ARM-like"/>
</dbReference>
<comment type="subunit">
    <text evidence="3">Associates with DNA double-strand breaks.</text>
</comment>
<dbReference type="GO" id="GO:0006281">
    <property type="term" value="P:DNA repair"/>
    <property type="evidence" value="ECO:0007669"/>
    <property type="project" value="UniProtKB-KW"/>
</dbReference>
<dbReference type="Gene3D" id="1.10.1070.11">
    <property type="entry name" value="Phosphatidylinositol 3-/4-kinase, catalytic domain"/>
    <property type="match status" value="1"/>
</dbReference>
<dbReference type="PROSITE" id="PS50290">
    <property type="entry name" value="PI3_4_KINASE_3"/>
    <property type="match status" value="1"/>
</dbReference>
<sequence length="2473" mass="279843">MATNDLKVSRRSAPEDGSWKNAKHVSTTLAAQLAPRLPSQGNQAHSLSKETFSQLRQELAEGKHSHLHFDDRITDVSKLICIVLKAGLEPCTKDPKPDSEGQILDCLDIIWVAIEKAPQTLTESPDPSVLGETTYAPLYAWLVARLVQLLSVWDSDDISEKTAGIFAGIICAQNRPSRLWSCHSTAGLLRAYTTEILLCLEDSNIFGQRTDSAVYLSLPNRKGTFLVDLDRLSVPRGLFEKRFKLASFSQALNLAFRLLDSFRPHRDSHSCVVSKDSAVRQNVAWISNGYQRLWKIAFRSLQSAHPDIIESKSNTCLQFVARIRICCSQDAFSSSEMELTYGLLRILEDIFTMDELCQLSTLQRELSQVLDTFTDHSEYTGALVKYIRITIFPALNGVMNIPCRFQAFETQFQVFAPSVAIQGFLEKFSRISLECGGANVIRLDSSKTTVAKSHYRVQQLGLSSLTTQGYESIHASKRRCIPRFNEQYESGDILHQLITASFELLGRGRAGCLADLYSAVSDTFPSLDEQRKCEFLSTLGKIPCAMAGRLTGLTGIVSNGTLLCHVCDCEQREHDVDSNRECTGIDDLCKILAYIIPRLTRTPSLRITAMTTLKRTMLHAPNSTYSQLISSVFGEFCLQSLRSSIRELRVVTGHSIVAFICKSLDNETRRSNFVVILEWLKSLSEKQESPLHETCILTLCRLATLSNDEEMNIILLRLIEYLGHPNPFICAVAYTELSKLAQHHSVTPAGLFRPFWRTLSVIVVKNFQSRPYMAEHLCDLLGMKVDDFLRLTEVYVLPYLVLTRKRDIIARIGATYKDAKSPFDICSEKNNLAAILAFLLSQASSNPEDMAMSALSEVDAAFEGRTLAELVRIEPILIACHLFKGLGDSREEKRVRFHRALQFLAVLVPRKTGHTSRRTNLIGYFIEEHILGIITEFAHAVNDFQIRQPLVEKKRNITAIGEMVRVAPGHVSSAIPQICACLRSALEIEELCNNAFAVWAVLVSSLHDEEVEPLLDQTLSIVIRYWCKFTEDTRKCAYELVENILRNHSELVRDVYNTMPSLASIPAMSKFEAEIKELKGKMDVRSQFLAFVRRCQSENSTVVEQALTELVPCLLKHEEFLHRTVLSEQPDPVVAQLTRSLLDCCVKFNTSSDIITLLSARCIGLIGCLDPNRVESIKEKKDILVLSNFDSIEETFDFILFFLQHVLVEAFLSASNTRAQGFLAYAMQNLLRFCGLDSAVTQRSRDVQADEKYRRWLELPETVRNTLTPFLTSKYTVTVGAVNSNCTYPLFSDYLTHGEWLRTFVQDLLQKGSGENARLVFSVSSRIVKGQDISIASFLLPFAVLNRIVGGTQKEKEDLLHELTSVLSHPLPDTTNHIHETILLCSQSIFEVLDYLSRWLQGKKKQHNSLKSHMLHANRSHKETLSDSRLDTYYSQAKAVESLLTSIPPEITSKRAVECKSFSRALFHWEQYIRQSRKRTDFYIEPLYQRLQDIYSQIDEPDGIEGISNHLHVLNIDQQVLEHRKAGRWATAQSWYELQLEKEPNNVDAQWNLLTCLKESGQQDAILTRFEILRTTDTGSKFLPFAIEASWVAGKWEKLHSYLRICSQQDTGDFNIGIGSALDAVRQGNRSEFEDIISSLRLSTAKSFNTNSVASLQSCHDSILKLHALAEMESIAVSDFGSAQKDARSEVRDALNRRLDILGGHISDKQYLLGLRRAMMELTRNFPDSHIADAWLASTRLLRRGNFTNQAYQSMLHAARLKDRSATIEHARLLWKDGYHRKAIQTLEGAITANEFASDSSSDGPDSVYPASSREKHQNLLAARAHLLLAKWTDRAGQTQSDVIVQRYREAIKLHSSTRWEKAHYYLGKHYNKILDSEKAKPLGREAQIYLSGEASKLVIDNYLRSLAHGNKYVFQSLPKVLTLWLEHASTVDQPFDPKRGNNEDFQIHTLNQRRKSLADMHSQLKKYVNRMPAALLFTILPQVVARICHPNATVYDLLAKIVAKAVNFFPQQGLWIVLAVVKSSSKDRASRGINCLQKITEVNKKLKTETPSDMRAMINQGQKFSEEMLKLCVARIEDKVSRINLARALGFNHKVAPCRLVVPFQAMLTPTLPASHDSEYLKGFRAFPRDPTTIEAVLDDAQVLNSLQKPRKISIRGSDGKVYNILCKPKDDLRKDQRLMEFNNMINRFLKRDVESSKRRMYIKTYAVTPLNEECGLIEWVDNLRTLRDLVIKLLRERGITPNYTEIRHYLDEACSEWAKLPLFSTKVLAKFPPVLHEWFVEMFPESGTWFAARLRYTRSCAVMSMVGYVLGLGDRHGENILFEEGTGGVLHVDFNCLFDKGLTFDKPELVPFRLTQNMVDAFGAYGYNGPFRKTCEITLGLLRQNEDALMTILETFLHDPTTDFIGKKRRTHVSVPETPAGVLDNVRNKLRGLLPGESVPLSADGHVDELIMQATDLKNLAAMYIGWCAFF</sequence>
<evidence type="ECO:0000256" key="1">
    <source>
        <dbReference type="ARBA" id="ARBA00004123"/>
    </source>
</evidence>
<keyword evidence="10" id="KW-0418">Kinase</keyword>
<dbReference type="SUPFAM" id="SSF48371">
    <property type="entry name" value="ARM repeat"/>
    <property type="match status" value="1"/>
</dbReference>
<accession>A0A5N5WLF0</accession>
<dbReference type="PROSITE" id="PS00916">
    <property type="entry name" value="PI3_4_KINASE_2"/>
    <property type="match status" value="1"/>
</dbReference>
<evidence type="ECO:0000259" key="25">
    <source>
        <dbReference type="PROSITE" id="PS51190"/>
    </source>
</evidence>
<evidence type="ECO:0000256" key="21">
    <source>
        <dbReference type="ARBA" id="ARBA00048679"/>
    </source>
</evidence>
<evidence type="ECO:0000256" key="11">
    <source>
        <dbReference type="ARBA" id="ARBA00022840"/>
    </source>
</evidence>
<dbReference type="Pfam" id="PF02259">
    <property type="entry name" value="FAT"/>
    <property type="match status" value="1"/>
</dbReference>
<feature type="region of interest" description="Disordered" evidence="22">
    <location>
        <begin position="1"/>
        <end position="23"/>
    </location>
</feature>
<dbReference type="GO" id="GO:0005634">
    <property type="term" value="C:nucleus"/>
    <property type="evidence" value="ECO:0007669"/>
    <property type="project" value="UniProtKB-SubCell"/>
</dbReference>
<keyword evidence="15" id="KW-0469">Meiosis</keyword>
<dbReference type="FunFam" id="3.30.1010.10:FF:000017">
    <property type="entry name" value="Inositol kinase kinase (UvsB)"/>
    <property type="match status" value="1"/>
</dbReference>
<dbReference type="InterPro" id="IPR058681">
    <property type="entry name" value="HEAT_MEC1_N"/>
</dbReference>
<evidence type="ECO:0000256" key="18">
    <source>
        <dbReference type="ARBA" id="ARBA00030459"/>
    </source>
</evidence>
<dbReference type="InterPro" id="IPR011990">
    <property type="entry name" value="TPR-like_helical_dom_sf"/>
</dbReference>
<dbReference type="InterPro" id="IPR012993">
    <property type="entry name" value="UME"/>
</dbReference>
<comment type="subcellular location">
    <subcellularLocation>
        <location evidence="1">Nucleus</location>
    </subcellularLocation>
</comment>
<dbReference type="FunFam" id="1.10.1070.11:FF:000031">
    <property type="entry name" value="Phosphatidyl inositol 3-kinase"/>
    <property type="match status" value="1"/>
</dbReference>
<dbReference type="InterPro" id="IPR056802">
    <property type="entry name" value="ATR-like_M-HEAT"/>
</dbReference>
<keyword evidence="8" id="KW-0547">Nucleotide-binding</keyword>
<dbReference type="InterPro" id="IPR050517">
    <property type="entry name" value="DDR_Repair_Kinase"/>
</dbReference>
<gene>
    <name evidence="26" type="ORF">BDV29DRAFT_195009</name>
</gene>
<dbReference type="Pfam" id="PF02260">
    <property type="entry name" value="FATC"/>
    <property type="match status" value="1"/>
</dbReference>
<reference evidence="26 27" key="1">
    <citation type="submission" date="2019-04" db="EMBL/GenBank/DDBJ databases">
        <title>Friends and foes A comparative genomics study of 23 Aspergillus species from section Flavi.</title>
        <authorList>
            <consortium name="DOE Joint Genome Institute"/>
            <person name="Kjaerbolling I."/>
            <person name="Vesth T."/>
            <person name="Frisvad J.C."/>
            <person name="Nybo J.L."/>
            <person name="Theobald S."/>
            <person name="Kildgaard S."/>
            <person name="Isbrandt T."/>
            <person name="Kuo A."/>
            <person name="Sato A."/>
            <person name="Lyhne E.K."/>
            <person name="Kogle M.E."/>
            <person name="Wiebenga A."/>
            <person name="Kun R.S."/>
            <person name="Lubbers R.J."/>
            <person name="Makela M.R."/>
            <person name="Barry K."/>
            <person name="Chovatia M."/>
            <person name="Clum A."/>
            <person name="Daum C."/>
            <person name="Haridas S."/>
            <person name="He G."/>
            <person name="LaButti K."/>
            <person name="Lipzen A."/>
            <person name="Mondo S."/>
            <person name="Riley R."/>
            <person name="Salamov A."/>
            <person name="Simmons B.A."/>
            <person name="Magnuson J.K."/>
            <person name="Henrissat B."/>
            <person name="Mortensen U.H."/>
            <person name="Larsen T.O."/>
            <person name="Devries R.P."/>
            <person name="Grigoriev I.V."/>
            <person name="Machida M."/>
            <person name="Baker S.E."/>
            <person name="Andersen M.R."/>
        </authorList>
    </citation>
    <scope>NUCLEOTIDE SEQUENCE [LARGE SCALE GENOMIC DNA]</scope>
    <source>
        <strain evidence="26 27">CBS 151.66</strain>
    </source>
</reference>
<proteinExistence type="inferred from homology"/>
<dbReference type="CDD" id="cd00892">
    <property type="entry name" value="PIKKc_ATR"/>
    <property type="match status" value="1"/>
</dbReference>
<evidence type="ECO:0000256" key="5">
    <source>
        <dbReference type="ARBA" id="ARBA00021345"/>
    </source>
</evidence>
<keyword evidence="14" id="KW-0539">Nucleus</keyword>
<dbReference type="InterPro" id="IPR016024">
    <property type="entry name" value="ARM-type_fold"/>
</dbReference>
<dbReference type="SUPFAM" id="SSF56112">
    <property type="entry name" value="Protein kinase-like (PK-like)"/>
    <property type="match status" value="1"/>
</dbReference>
<evidence type="ECO:0000256" key="19">
    <source>
        <dbReference type="ARBA" id="ARBA00033001"/>
    </source>
</evidence>
<dbReference type="Proteomes" id="UP000326565">
    <property type="component" value="Unassembled WGS sequence"/>
</dbReference>
<dbReference type="InterPro" id="IPR003152">
    <property type="entry name" value="FATC_dom"/>
</dbReference>
<evidence type="ECO:0000256" key="17">
    <source>
        <dbReference type="ARBA" id="ARBA00029679"/>
    </source>
</evidence>
<dbReference type="InterPro" id="IPR000403">
    <property type="entry name" value="PI3/4_kinase_cat_dom"/>
</dbReference>
<feature type="domain" description="FAT" evidence="24">
    <location>
        <begin position="1451"/>
        <end position="2024"/>
    </location>
</feature>
<evidence type="ECO:0000256" key="20">
    <source>
        <dbReference type="ARBA" id="ARBA00047899"/>
    </source>
</evidence>